<dbReference type="InterPro" id="IPR011008">
    <property type="entry name" value="Dimeric_a/b-barrel"/>
</dbReference>
<dbReference type="Pfam" id="PF03795">
    <property type="entry name" value="YCII"/>
    <property type="match status" value="1"/>
</dbReference>
<dbReference type="SUPFAM" id="SSF54909">
    <property type="entry name" value="Dimeric alpha+beta barrel"/>
    <property type="match status" value="1"/>
</dbReference>
<dbReference type="Proteomes" id="UP000295560">
    <property type="component" value="Unassembled WGS sequence"/>
</dbReference>
<dbReference type="OrthoDB" id="668782at2"/>
<feature type="domain" description="YCII-related" evidence="2">
    <location>
        <begin position="1"/>
        <end position="112"/>
    </location>
</feature>
<evidence type="ECO:0000313" key="4">
    <source>
        <dbReference type="Proteomes" id="UP000295560"/>
    </source>
</evidence>
<proteinExistence type="inferred from homology"/>
<name>A0A4R1HG80_PSEEN</name>
<gene>
    <name evidence="3" type="ORF">EV378_3804</name>
</gene>
<sequence>MDYMLLIYGCERTEPDSAAFRATLAAVNAFTEECRARGVCRGSNPLEDTGTATTVRVRDGEAFTTDGPFAETREQLAGYYLLDCRDLDEALELAARCPLAAEGSIEVRPVRRVPGLAGDPAAELHRLLSE</sequence>
<comment type="similarity">
    <text evidence="1">Belongs to the YciI family.</text>
</comment>
<dbReference type="Gene3D" id="3.30.70.1060">
    <property type="entry name" value="Dimeric alpha+beta barrel"/>
    <property type="match status" value="1"/>
</dbReference>
<organism evidence="3 4">
    <name type="scientific">Pseudonocardia endophytica</name>
    <dbReference type="NCBI Taxonomy" id="401976"/>
    <lineage>
        <taxon>Bacteria</taxon>
        <taxon>Bacillati</taxon>
        <taxon>Actinomycetota</taxon>
        <taxon>Actinomycetes</taxon>
        <taxon>Pseudonocardiales</taxon>
        <taxon>Pseudonocardiaceae</taxon>
        <taxon>Pseudonocardia</taxon>
    </lineage>
</organism>
<keyword evidence="4" id="KW-1185">Reference proteome</keyword>
<comment type="caution">
    <text evidence="3">The sequence shown here is derived from an EMBL/GenBank/DDBJ whole genome shotgun (WGS) entry which is preliminary data.</text>
</comment>
<dbReference type="RefSeq" id="WP_132428187.1">
    <property type="nucleotide sequence ID" value="NZ_SMFZ01000002.1"/>
</dbReference>
<evidence type="ECO:0000259" key="2">
    <source>
        <dbReference type="Pfam" id="PF03795"/>
    </source>
</evidence>
<reference evidence="3 4" key="1">
    <citation type="submission" date="2019-03" db="EMBL/GenBank/DDBJ databases">
        <title>Sequencing the genomes of 1000 actinobacteria strains.</title>
        <authorList>
            <person name="Klenk H.-P."/>
        </authorList>
    </citation>
    <scope>NUCLEOTIDE SEQUENCE [LARGE SCALE GENOMIC DNA]</scope>
    <source>
        <strain evidence="3 4">DSM 44969</strain>
    </source>
</reference>
<evidence type="ECO:0000256" key="1">
    <source>
        <dbReference type="ARBA" id="ARBA00007689"/>
    </source>
</evidence>
<dbReference type="InterPro" id="IPR005545">
    <property type="entry name" value="YCII"/>
</dbReference>
<protein>
    <recommendedName>
        <fullName evidence="2">YCII-related domain-containing protein</fullName>
    </recommendedName>
</protein>
<evidence type="ECO:0000313" key="3">
    <source>
        <dbReference type="EMBL" id="TCK19861.1"/>
    </source>
</evidence>
<accession>A0A4R1HG80</accession>
<dbReference type="EMBL" id="SMFZ01000002">
    <property type="protein sequence ID" value="TCK19861.1"/>
    <property type="molecule type" value="Genomic_DNA"/>
</dbReference>
<dbReference type="PANTHER" id="PTHR35174">
    <property type="entry name" value="BLL7171 PROTEIN-RELATED"/>
    <property type="match status" value="1"/>
</dbReference>
<dbReference type="AlphaFoldDB" id="A0A4R1HG80"/>
<dbReference type="PANTHER" id="PTHR35174:SF3">
    <property type="entry name" value="BLL7171 PROTEIN"/>
    <property type="match status" value="1"/>
</dbReference>